<organism evidence="1 2">
    <name type="scientific">Emergomyces africanus</name>
    <dbReference type="NCBI Taxonomy" id="1955775"/>
    <lineage>
        <taxon>Eukaryota</taxon>
        <taxon>Fungi</taxon>
        <taxon>Dikarya</taxon>
        <taxon>Ascomycota</taxon>
        <taxon>Pezizomycotina</taxon>
        <taxon>Eurotiomycetes</taxon>
        <taxon>Eurotiomycetidae</taxon>
        <taxon>Onygenales</taxon>
        <taxon>Ajellomycetaceae</taxon>
        <taxon>Emergomyces</taxon>
    </lineage>
</organism>
<dbReference type="EMBL" id="LGUA01003231">
    <property type="protein sequence ID" value="OAX77145.1"/>
    <property type="molecule type" value="Genomic_DNA"/>
</dbReference>
<gene>
    <name evidence="1" type="ORF">ACJ72_08560</name>
</gene>
<evidence type="ECO:0000313" key="2">
    <source>
        <dbReference type="Proteomes" id="UP000091918"/>
    </source>
</evidence>
<keyword evidence="2" id="KW-1185">Reference proteome</keyword>
<evidence type="ECO:0000313" key="1">
    <source>
        <dbReference type="EMBL" id="OAX77145.1"/>
    </source>
</evidence>
<protein>
    <submittedName>
        <fullName evidence="1">Uncharacterized protein</fullName>
    </submittedName>
</protein>
<reference evidence="1 2" key="1">
    <citation type="submission" date="2015-07" db="EMBL/GenBank/DDBJ databases">
        <title>Emmonsia species relationships and genome sequence.</title>
        <authorList>
            <person name="Cuomo C.A."/>
            <person name="Schwartz I.S."/>
            <person name="Kenyon C."/>
            <person name="de Hoog G.S."/>
            <person name="Govender N.P."/>
            <person name="Botha A."/>
            <person name="Moreno L."/>
            <person name="de Vries M."/>
            <person name="Munoz J.F."/>
            <person name="Stielow J.B."/>
        </authorList>
    </citation>
    <scope>NUCLEOTIDE SEQUENCE [LARGE SCALE GENOMIC DNA]</scope>
    <source>
        <strain evidence="1 2">CBS 136260</strain>
    </source>
</reference>
<dbReference type="AlphaFoldDB" id="A0A1B7NK43"/>
<comment type="caution">
    <text evidence="1">The sequence shown here is derived from an EMBL/GenBank/DDBJ whole genome shotgun (WGS) entry which is preliminary data.</text>
</comment>
<proteinExistence type="predicted"/>
<dbReference type="Proteomes" id="UP000091918">
    <property type="component" value="Unassembled WGS sequence"/>
</dbReference>
<sequence length="92" mass="10923">MPLWHSEEPLIQGNSVDIQFANVLIKVCDAEVKFQVPGLRISSLYRTMSRSNFLAFFPEVTFREQQRLSYFRLKAEEVSFQLQALAWYYNQR</sequence>
<accession>A0A1B7NK43</accession>
<name>A0A1B7NK43_9EURO</name>